<organism evidence="1 2">
    <name type="scientific">Candidatus Kurthia intestinigallinarum</name>
    <dbReference type="NCBI Taxonomy" id="1562256"/>
    <lineage>
        <taxon>Bacteria</taxon>
        <taxon>Bacillati</taxon>
        <taxon>Bacillota</taxon>
        <taxon>Bacilli</taxon>
        <taxon>Bacillales</taxon>
        <taxon>Caryophanaceae</taxon>
        <taxon>Kurthia</taxon>
    </lineage>
</organism>
<dbReference type="EMBL" id="JTFC01000012">
    <property type="protein sequence ID" value="RUS57756.1"/>
    <property type="molecule type" value="Genomic_DNA"/>
</dbReference>
<dbReference type="AlphaFoldDB" id="A0A433RWT0"/>
<dbReference type="OrthoDB" id="2455609at2"/>
<name>A0A433RWT0_9BACL</name>
<keyword evidence="2" id="KW-1185">Reference proteome</keyword>
<gene>
    <name evidence="1" type="ORF">QI30_04155</name>
</gene>
<reference evidence="1 2" key="1">
    <citation type="submission" date="2014-11" db="EMBL/GenBank/DDBJ databases">
        <title>Genome sequence and analysis of novel Kurthia sp.</title>
        <authorList>
            <person name="Lawson J.N."/>
            <person name="Gonzalez J.E."/>
            <person name="Rinauldi L."/>
            <person name="Xuan Z."/>
            <person name="Firman A."/>
            <person name="Shaddox L."/>
            <person name="Trudeau A."/>
            <person name="Shah S."/>
            <person name="Reiman D."/>
        </authorList>
    </citation>
    <scope>NUCLEOTIDE SEQUENCE [LARGE SCALE GENOMIC DNA]</scope>
    <source>
        <strain evidence="1 2">3B1D</strain>
    </source>
</reference>
<sequence length="262" mass="30843">MILTETMLKDVSSKFRAAHYHEALLLIDDYLLLAQQSEDVDAQCYLYYIALNIDANLANDDNLQRRFALYERLIQQSPSVLERLKFIHVAALMQMKIHQDYEQAKKTLLRLLAQMEEHDFEQQYPNIYISIYAHLMECFMHLEEVNHVLKYYNIIDRIYVQKLLHLDATTYFALHSVLAQSYIEQKQLITAEMIIEDCLSLPQIEQNLKSKGTFLILNSALYALRNDFKTSNKLYEEAMLLVSPNVSRHILNELSTIFIHYL</sequence>
<proteinExistence type="predicted"/>
<comment type="caution">
    <text evidence="1">The sequence shown here is derived from an EMBL/GenBank/DDBJ whole genome shotgun (WGS) entry which is preliminary data.</text>
</comment>
<dbReference type="Proteomes" id="UP000288623">
    <property type="component" value="Unassembled WGS sequence"/>
</dbReference>
<dbReference type="RefSeq" id="WP_126989697.1">
    <property type="nucleotide sequence ID" value="NZ_JTFC01000012.1"/>
</dbReference>
<evidence type="ECO:0000313" key="1">
    <source>
        <dbReference type="EMBL" id="RUS57756.1"/>
    </source>
</evidence>
<protein>
    <submittedName>
        <fullName evidence="1">Uncharacterized protein</fullName>
    </submittedName>
</protein>
<accession>A0A433RWT0</accession>
<evidence type="ECO:0000313" key="2">
    <source>
        <dbReference type="Proteomes" id="UP000288623"/>
    </source>
</evidence>